<dbReference type="RefSeq" id="WP_024454353.1">
    <property type="nucleotide sequence ID" value="NZ_CCBB010000003.1"/>
</dbReference>
<dbReference type="Gene3D" id="1.25.40.10">
    <property type="entry name" value="Tetratricopeptide repeat domain"/>
    <property type="match status" value="1"/>
</dbReference>
<dbReference type="InterPro" id="IPR050498">
    <property type="entry name" value="Ycf3"/>
</dbReference>
<accession>W9AXA7</accession>
<feature type="transmembrane region" description="Helical" evidence="4">
    <location>
        <begin position="316"/>
        <end position="337"/>
    </location>
</feature>
<reference evidence="5" key="1">
    <citation type="submission" date="2014-03" db="EMBL/GenBank/DDBJ databases">
        <title>Draft Genome Sequence of Mycobacterium cosmeticum DSM 44829.</title>
        <authorList>
            <person name="Croce O."/>
            <person name="Robert C."/>
            <person name="Raoult D."/>
            <person name="Drancourt M."/>
        </authorList>
    </citation>
    <scope>NUCLEOTIDE SEQUENCE [LARGE SCALE GENOMIC DNA]</scope>
    <source>
        <strain evidence="5">DSM 44829</strain>
    </source>
</reference>
<dbReference type="PANTHER" id="PTHR44858">
    <property type="entry name" value="TETRATRICOPEPTIDE REPEAT PROTEIN 6"/>
    <property type="match status" value="1"/>
</dbReference>
<feature type="transmembrane region" description="Helical" evidence="4">
    <location>
        <begin position="255"/>
        <end position="276"/>
    </location>
</feature>
<gene>
    <name evidence="5" type="ORF">BN977_04983</name>
</gene>
<dbReference type="PANTHER" id="PTHR44858:SF1">
    <property type="entry name" value="UDP-N-ACETYLGLUCOSAMINE--PEPTIDE N-ACETYLGLUCOSAMINYLTRANSFERASE SPINDLY-RELATED"/>
    <property type="match status" value="1"/>
</dbReference>
<evidence type="ECO:0000313" key="5">
    <source>
        <dbReference type="EMBL" id="CDO10153.1"/>
    </source>
</evidence>
<dbReference type="SUPFAM" id="SSF48452">
    <property type="entry name" value="TPR-like"/>
    <property type="match status" value="1"/>
</dbReference>
<feature type="transmembrane region" description="Helical" evidence="4">
    <location>
        <begin position="222"/>
        <end position="243"/>
    </location>
</feature>
<evidence type="ECO:0000256" key="2">
    <source>
        <dbReference type="ARBA" id="ARBA00022803"/>
    </source>
</evidence>
<name>W9AXA7_MYCCO</name>
<dbReference type="Proteomes" id="UP000028870">
    <property type="component" value="Unassembled WGS sequence"/>
</dbReference>
<dbReference type="EMBL" id="CCBB010000003">
    <property type="protein sequence ID" value="CDO10153.1"/>
    <property type="molecule type" value="Genomic_DNA"/>
</dbReference>
<evidence type="ECO:0000313" key="6">
    <source>
        <dbReference type="Proteomes" id="UP000028870"/>
    </source>
</evidence>
<keyword evidence="4" id="KW-0472">Membrane</keyword>
<keyword evidence="5" id="KW-0449">Lipoprotein</keyword>
<reference evidence="5" key="2">
    <citation type="submission" date="2014-03" db="EMBL/GenBank/DDBJ databases">
        <authorList>
            <person name="Urmite Genomes"/>
        </authorList>
    </citation>
    <scope>NUCLEOTIDE SEQUENCE</scope>
    <source>
        <strain evidence="5">DSM 44829</strain>
    </source>
</reference>
<dbReference type="eggNOG" id="COG0457">
    <property type="taxonomic scope" value="Bacteria"/>
</dbReference>
<dbReference type="Pfam" id="PF13432">
    <property type="entry name" value="TPR_16"/>
    <property type="match status" value="1"/>
</dbReference>
<dbReference type="PROSITE" id="PS50005">
    <property type="entry name" value="TPR"/>
    <property type="match status" value="2"/>
</dbReference>
<keyword evidence="2 3" id="KW-0802">TPR repeat</keyword>
<proteinExistence type="predicted"/>
<keyword evidence="4" id="KW-1133">Transmembrane helix</keyword>
<feature type="repeat" description="TPR" evidence="3">
    <location>
        <begin position="4"/>
        <end position="37"/>
    </location>
</feature>
<dbReference type="OrthoDB" id="4522719at2"/>
<feature type="transmembrane region" description="Helical" evidence="4">
    <location>
        <begin position="288"/>
        <end position="310"/>
    </location>
</feature>
<dbReference type="SMART" id="SM00028">
    <property type="entry name" value="TPR"/>
    <property type="match status" value="2"/>
</dbReference>
<dbReference type="AlphaFoldDB" id="W9AXA7"/>
<feature type="repeat" description="TPR" evidence="3">
    <location>
        <begin position="140"/>
        <end position="173"/>
    </location>
</feature>
<dbReference type="InterPro" id="IPR011990">
    <property type="entry name" value="TPR-like_helical_dom_sf"/>
</dbReference>
<evidence type="ECO:0000256" key="3">
    <source>
        <dbReference type="PROSITE-ProRule" id="PRU00339"/>
    </source>
</evidence>
<organism evidence="5 6">
    <name type="scientific">Mycolicibacterium cosmeticum</name>
    <dbReference type="NCBI Taxonomy" id="258533"/>
    <lineage>
        <taxon>Bacteria</taxon>
        <taxon>Bacillati</taxon>
        <taxon>Actinomycetota</taxon>
        <taxon>Actinomycetes</taxon>
        <taxon>Mycobacteriales</taxon>
        <taxon>Mycobacteriaceae</taxon>
        <taxon>Mycolicibacterium</taxon>
    </lineage>
</organism>
<keyword evidence="1" id="KW-0677">Repeat</keyword>
<dbReference type="Pfam" id="PF13429">
    <property type="entry name" value="TPR_15"/>
    <property type="match status" value="1"/>
</dbReference>
<evidence type="ECO:0000256" key="4">
    <source>
        <dbReference type="SAM" id="Phobius"/>
    </source>
</evidence>
<evidence type="ECO:0000256" key="1">
    <source>
        <dbReference type="ARBA" id="ARBA00022737"/>
    </source>
</evidence>
<comment type="caution">
    <text evidence="5">The sequence shown here is derived from an EMBL/GenBank/DDBJ whole genome shotgun (WGS) entry which is preliminary data.</text>
</comment>
<keyword evidence="6" id="KW-1185">Reference proteome</keyword>
<protein>
    <submittedName>
        <fullName evidence="5">PEP-CTERM system TPR-repeat lipoprotein</fullName>
    </submittedName>
</protein>
<dbReference type="STRING" id="258533.BN977_04983"/>
<keyword evidence="4" id="KW-0812">Transmembrane</keyword>
<sequence>MSAAANANDAAAVYLDAGDYQRATEVLGAALAHDPGNGPLLARYAQARLGLRDYGGAASAAHSALGAMPGNAYIERVYALALHGLGRRQEALQLAWRSTAEHPEDPLAFSIYARLLHQAGFDREALPVVNEALRLNPGSADALVLRGDIALRTVNRSAAESDYHQALRLEPGHAAATHNLAVTRLHWGTLTKALRGFLDAGRLDPQLGPAVRDGIGAVLIRVLRPATAAVVFLASALVFVGNVQELHHSTLVPRLFTAAFSLALGAVTVWVVCNVPGPMLVAVLRERLVLALRLLFLVVATGIGAVIAVVGAPSSAAVLGPVLLLGMIGLTVLGWLVGQ</sequence>
<dbReference type="InterPro" id="IPR019734">
    <property type="entry name" value="TPR_rpt"/>
</dbReference>